<dbReference type="Proteomes" id="UP001249851">
    <property type="component" value="Unassembled WGS sequence"/>
</dbReference>
<keyword evidence="2" id="KW-0812">Transmembrane</keyword>
<keyword evidence="2" id="KW-1133">Transmembrane helix</keyword>
<comment type="caution">
    <text evidence="4">The sequence shown here is derived from an EMBL/GenBank/DDBJ whole genome shotgun (WGS) entry which is preliminary data.</text>
</comment>
<accession>A0AAD9Q378</accession>
<dbReference type="AlphaFoldDB" id="A0AAD9Q378"/>
<keyword evidence="2" id="KW-0472">Membrane</keyword>
<protein>
    <submittedName>
        <fullName evidence="4">Uncharacterized protein</fullName>
    </submittedName>
</protein>
<reference evidence="4" key="1">
    <citation type="journal article" date="2023" name="G3 (Bethesda)">
        <title>Whole genome assembly and annotation of the endangered Caribbean coral Acropora cervicornis.</title>
        <authorList>
            <person name="Selwyn J.D."/>
            <person name="Vollmer S.V."/>
        </authorList>
    </citation>
    <scope>NUCLEOTIDE SEQUENCE</scope>
    <source>
        <strain evidence="4">K2</strain>
    </source>
</reference>
<keyword evidence="5" id="KW-1185">Reference proteome</keyword>
<name>A0AAD9Q378_ACRCE</name>
<sequence length="227" mass="24917">MKISKVFYIAGALLLLANISPTSGFPRNNRERSSVRKDARILEDSLLTEGRSYTSRKRSTSDDPTVLQKFVSKRTAVTTNRKATANALKPIKAKKIGHKARHAALKQETTEASATKKADIVEKSRQKIAHVLDILRPYKEFLIAGSVLLIVLIGICCCCCCICRRLRRRGKYGLDEDSASQAAEGYYENMNWDNDLGPLPPVPDEPPHGGEPAPPPPPPPPPYGGGQ</sequence>
<organism evidence="4 5">
    <name type="scientific">Acropora cervicornis</name>
    <name type="common">Staghorn coral</name>
    <dbReference type="NCBI Taxonomy" id="6130"/>
    <lineage>
        <taxon>Eukaryota</taxon>
        <taxon>Metazoa</taxon>
        <taxon>Cnidaria</taxon>
        <taxon>Anthozoa</taxon>
        <taxon>Hexacorallia</taxon>
        <taxon>Scleractinia</taxon>
        <taxon>Astrocoeniina</taxon>
        <taxon>Acroporidae</taxon>
        <taxon>Acropora</taxon>
    </lineage>
</organism>
<feature type="signal peptide" evidence="3">
    <location>
        <begin position="1"/>
        <end position="24"/>
    </location>
</feature>
<evidence type="ECO:0000313" key="4">
    <source>
        <dbReference type="EMBL" id="KAK2553889.1"/>
    </source>
</evidence>
<feature type="compositionally biased region" description="Pro residues" evidence="1">
    <location>
        <begin position="212"/>
        <end position="227"/>
    </location>
</feature>
<feature type="transmembrane region" description="Helical" evidence="2">
    <location>
        <begin position="141"/>
        <end position="163"/>
    </location>
</feature>
<evidence type="ECO:0000256" key="3">
    <source>
        <dbReference type="SAM" id="SignalP"/>
    </source>
</evidence>
<dbReference type="EMBL" id="JARQWQ010000073">
    <property type="protein sequence ID" value="KAK2553889.1"/>
    <property type="molecule type" value="Genomic_DNA"/>
</dbReference>
<evidence type="ECO:0000313" key="5">
    <source>
        <dbReference type="Proteomes" id="UP001249851"/>
    </source>
</evidence>
<reference evidence="4" key="2">
    <citation type="journal article" date="2023" name="Science">
        <title>Genomic signatures of disease resistance in endangered staghorn corals.</title>
        <authorList>
            <person name="Vollmer S.V."/>
            <person name="Selwyn J.D."/>
            <person name="Despard B.A."/>
            <person name="Roesel C.L."/>
        </authorList>
    </citation>
    <scope>NUCLEOTIDE SEQUENCE</scope>
    <source>
        <strain evidence="4">K2</strain>
    </source>
</reference>
<gene>
    <name evidence="4" type="ORF">P5673_024580</name>
</gene>
<proteinExistence type="predicted"/>
<evidence type="ECO:0000256" key="2">
    <source>
        <dbReference type="SAM" id="Phobius"/>
    </source>
</evidence>
<evidence type="ECO:0000256" key="1">
    <source>
        <dbReference type="SAM" id="MobiDB-lite"/>
    </source>
</evidence>
<keyword evidence="3" id="KW-0732">Signal</keyword>
<feature type="region of interest" description="Disordered" evidence="1">
    <location>
        <begin position="190"/>
        <end position="227"/>
    </location>
</feature>
<feature type="chain" id="PRO_5042045297" evidence="3">
    <location>
        <begin position="25"/>
        <end position="227"/>
    </location>
</feature>